<comment type="similarity">
    <text evidence="1">Belongs to the Bpa family.</text>
</comment>
<keyword evidence="7" id="KW-1185">Reference proteome</keyword>
<dbReference type="GO" id="GO:0000502">
    <property type="term" value="C:proteasome complex"/>
    <property type="evidence" value="ECO:0007669"/>
    <property type="project" value="UniProtKB-KW"/>
</dbReference>
<feature type="region of interest" description="Disordered" evidence="5">
    <location>
        <begin position="171"/>
        <end position="206"/>
    </location>
</feature>
<dbReference type="OrthoDB" id="5189298at2"/>
<organism evidence="6 7">
    <name type="scientific">Carbonactinospora thermoautotrophica</name>
    <dbReference type="NCBI Taxonomy" id="1469144"/>
    <lineage>
        <taxon>Bacteria</taxon>
        <taxon>Bacillati</taxon>
        <taxon>Actinomycetota</taxon>
        <taxon>Actinomycetes</taxon>
        <taxon>Kitasatosporales</taxon>
        <taxon>Carbonactinosporaceae</taxon>
        <taxon>Carbonactinospora</taxon>
    </lineage>
</organism>
<dbReference type="PATRIC" id="fig|1469144.10.peg.795"/>
<comment type="subunit">
    <text evidence="2">Forms a homooligomeric, either hexameric or heptameric, ring-like structure which stacks co-axially with the proteasomal alpha-rings.</text>
</comment>
<dbReference type="EMBL" id="LAXD01000001">
    <property type="protein sequence ID" value="KWW99060.1"/>
    <property type="molecule type" value="Genomic_DNA"/>
</dbReference>
<evidence type="ECO:0000313" key="7">
    <source>
        <dbReference type="Proteomes" id="UP000070188"/>
    </source>
</evidence>
<dbReference type="GO" id="GO:0061136">
    <property type="term" value="P:regulation of proteasomal protein catabolic process"/>
    <property type="evidence" value="ECO:0007669"/>
    <property type="project" value="InterPro"/>
</dbReference>
<dbReference type="AlphaFoldDB" id="A0A132MMH3"/>
<evidence type="ECO:0000256" key="4">
    <source>
        <dbReference type="ARBA" id="ARBA00022942"/>
    </source>
</evidence>
<dbReference type="InterPro" id="IPR019695">
    <property type="entry name" value="Proteasome_act"/>
</dbReference>
<feature type="compositionally biased region" description="Basic residues" evidence="5">
    <location>
        <begin position="1"/>
        <end position="10"/>
    </location>
</feature>
<name>A0A132MMH3_9ACTN</name>
<proteinExistence type="inferred from homology"/>
<keyword evidence="4" id="KW-0647">Proteasome</keyword>
<dbReference type="RefSeq" id="WP_066884099.1">
    <property type="nucleotide sequence ID" value="NZ_JYIJ01000013.1"/>
</dbReference>
<feature type="compositionally biased region" description="Basic and acidic residues" evidence="5">
    <location>
        <begin position="22"/>
        <end position="55"/>
    </location>
</feature>
<evidence type="ECO:0000256" key="3">
    <source>
        <dbReference type="ARBA" id="ARBA00014831"/>
    </source>
</evidence>
<reference evidence="7" key="1">
    <citation type="submission" date="2015-04" db="EMBL/GenBank/DDBJ databases">
        <title>Physiological reanalysis, assessment of diazotrophy, and genome sequences of multiple isolates of Streptomyces thermoautotrophicus.</title>
        <authorList>
            <person name="MacKellar D.C."/>
            <person name="Lieber L."/>
            <person name="Norman J."/>
            <person name="Bolger A."/>
            <person name="Tobin C."/>
            <person name="Murray J.W."/>
            <person name="Chang R."/>
            <person name="Ford T."/>
            <person name="Nguyen P.Q."/>
            <person name="Woodward J."/>
            <person name="Permingeat H."/>
            <person name="Joshi N.S."/>
            <person name="Silver P.A."/>
            <person name="Usadel B."/>
            <person name="Rutherford A.W."/>
            <person name="Friesen M."/>
            <person name="Prell J."/>
        </authorList>
    </citation>
    <scope>NUCLEOTIDE SEQUENCE [LARGE SCALE GENOMIC DNA]</scope>
    <source>
        <strain evidence="7">H1</strain>
    </source>
</reference>
<sequence length="206" mass="22433">MSSTHAHRPQLTRSPSGLIVVHYDDNDHGARQHAETRADRAGEAAQKSDVEAAQKPEVEVVPHPDKLVRLAVMVRHLLAELKQLDLDTAGRARLRAAYERVSEELTGLLPEELAAELDRLRPKLHGLPSQAELRVAHAQLLGWLDGISHGVYVAMALHQANLARQLQSLRNGEAKDQGAPEQGASGQGRSGEHPPSQQDTGHAAYL</sequence>
<evidence type="ECO:0000256" key="2">
    <source>
        <dbReference type="ARBA" id="ARBA00011402"/>
    </source>
</evidence>
<gene>
    <name evidence="6" type="ORF">LI90_692</name>
</gene>
<dbReference type="STRING" id="1469144.LI90_692"/>
<dbReference type="Pfam" id="PF10759">
    <property type="entry name" value="BPA"/>
    <property type="match status" value="1"/>
</dbReference>
<evidence type="ECO:0000313" key="6">
    <source>
        <dbReference type="EMBL" id="KWW99060.1"/>
    </source>
</evidence>
<evidence type="ECO:0000256" key="5">
    <source>
        <dbReference type="SAM" id="MobiDB-lite"/>
    </source>
</evidence>
<protein>
    <recommendedName>
        <fullName evidence="3">Bacterial proteasome activator</fullName>
    </recommendedName>
</protein>
<evidence type="ECO:0000256" key="1">
    <source>
        <dbReference type="ARBA" id="ARBA00006639"/>
    </source>
</evidence>
<accession>A0A132MMH3</accession>
<feature type="region of interest" description="Disordered" evidence="5">
    <location>
        <begin position="1"/>
        <end position="55"/>
    </location>
</feature>
<dbReference type="Proteomes" id="UP000070188">
    <property type="component" value="Unassembled WGS sequence"/>
</dbReference>
<comment type="caution">
    <text evidence="6">The sequence shown here is derived from an EMBL/GenBank/DDBJ whole genome shotgun (WGS) entry which is preliminary data.</text>
</comment>